<feature type="compositionally biased region" description="Polar residues" evidence="1">
    <location>
        <begin position="84"/>
        <end position="98"/>
    </location>
</feature>
<keyword evidence="3" id="KW-1185">Reference proteome</keyword>
<dbReference type="Proteomes" id="UP000637239">
    <property type="component" value="Chromosome 2"/>
</dbReference>
<evidence type="ECO:0000256" key="1">
    <source>
        <dbReference type="SAM" id="MobiDB-lite"/>
    </source>
</evidence>
<proteinExistence type="predicted"/>
<feature type="compositionally biased region" description="Low complexity" evidence="1">
    <location>
        <begin position="36"/>
        <end position="51"/>
    </location>
</feature>
<dbReference type="GeneID" id="66980329"/>
<evidence type="ECO:0000313" key="3">
    <source>
        <dbReference type="Proteomes" id="UP000637239"/>
    </source>
</evidence>
<reference evidence="2" key="2">
    <citation type="submission" date="2021-02" db="EMBL/GenBank/DDBJ databases">
        <title>Aspergillus chevalieri M1 genome sequence.</title>
        <authorList>
            <person name="Kadooka C."/>
            <person name="Mori K."/>
            <person name="Futagami T."/>
        </authorList>
    </citation>
    <scope>NUCLEOTIDE SEQUENCE</scope>
    <source>
        <strain evidence="2">M1</strain>
    </source>
</reference>
<dbReference type="RefSeq" id="XP_043134492.1">
    <property type="nucleotide sequence ID" value="XM_043275509.1"/>
</dbReference>
<evidence type="ECO:0000313" key="2">
    <source>
        <dbReference type="EMBL" id="BCR85970.1"/>
    </source>
</evidence>
<feature type="region of interest" description="Disordered" evidence="1">
    <location>
        <begin position="1"/>
        <end position="147"/>
    </location>
</feature>
<feature type="compositionally biased region" description="Basic and acidic residues" evidence="1">
    <location>
        <begin position="136"/>
        <end position="147"/>
    </location>
</feature>
<dbReference type="EMBL" id="AP024417">
    <property type="protein sequence ID" value="BCR85970.1"/>
    <property type="molecule type" value="Genomic_DNA"/>
</dbReference>
<protein>
    <submittedName>
        <fullName evidence="2">Uncharacterized protein</fullName>
    </submittedName>
</protein>
<name>A0A7R7ZKN9_ASPCH</name>
<gene>
    <name evidence="2" type="ORF">ACHE_21428A</name>
</gene>
<reference evidence="2" key="1">
    <citation type="submission" date="2021-01" db="EMBL/GenBank/DDBJ databases">
        <authorList>
            <consortium name="Aspergillus chevalieri M1 genome sequencing consortium"/>
            <person name="Kazuki M."/>
            <person name="Futagami T."/>
        </authorList>
    </citation>
    <scope>NUCLEOTIDE SEQUENCE</scope>
    <source>
        <strain evidence="2">M1</strain>
    </source>
</reference>
<feature type="compositionally biased region" description="Basic and acidic residues" evidence="1">
    <location>
        <begin position="65"/>
        <end position="79"/>
    </location>
</feature>
<organism evidence="2 3">
    <name type="scientific">Aspergillus chevalieri</name>
    <name type="common">Eurotium chevalieri</name>
    <dbReference type="NCBI Taxonomy" id="182096"/>
    <lineage>
        <taxon>Eukaryota</taxon>
        <taxon>Fungi</taxon>
        <taxon>Dikarya</taxon>
        <taxon>Ascomycota</taxon>
        <taxon>Pezizomycotina</taxon>
        <taxon>Eurotiomycetes</taxon>
        <taxon>Eurotiomycetidae</taxon>
        <taxon>Eurotiales</taxon>
        <taxon>Aspergillaceae</taxon>
        <taxon>Aspergillus</taxon>
        <taxon>Aspergillus subgen. Aspergillus</taxon>
    </lineage>
</organism>
<dbReference type="AlphaFoldDB" id="A0A7R7ZKN9"/>
<accession>A0A7R7ZKN9</accession>
<dbReference type="KEGG" id="ache:ACHE_21428A"/>
<sequence>MPPSHSIADFFKRPDFALNTPGSPTNNDRPRSSIDSPTTSPLTEPPSSSLPNHASPPSFNLPTARGDKLQVKKDDDERPPQPNFPNADSTVADNSTRRMINGKEVVISSDGEDTDSIASLESPEELFAQLGSGPKDAADKKSGETRETRLSINDVKLSKFNAKNSSVPKYKNTLDALVTDAVDDNETEASIAKIRATIKLEEESTAATGSDEQDKQIHEGMLTSALGDKDDELGLQRLLDAVRRTEAFDHEKAWSFFSNKVTPPPVPEFPRDSVAPGTYLAVLREPGSRERAFHSGIVDFALSKQFLPDELVTWIFHSVPAEPRDELRQVYCRVFKHATAERVRSLIRPNDIDMLFEQLGATPKALALKEPVSPDPQSAPDTSFNNQKPLLSILELLRGAADLFADDTRERILVILFRLTIDVSLMKDTIVCSEVERTITTVLEAIPEDGTDDTIHRICTSLYDTIKDPAFQSRLLKHTLPTSSWISLLRCRLAVAYLTRDPTPLNEPPEAVLDLKRMTQVLRNRRFDVKLYKGKGCAEYDYGELGSIITLLNIAIDPGWTVLGFPRKDAEKAFNAEIDVLADRIKKIFTSIEDSGVSHLKRTLAKEGLEALHYRVLYSVRSKPQPRKVGFQVEVRENNGNTMNNYFGRTSKEGGNMESSLMDEGKSS</sequence>
<feature type="region of interest" description="Disordered" evidence="1">
    <location>
        <begin position="642"/>
        <end position="668"/>
    </location>
</feature>